<dbReference type="EMBL" id="JSZA02000019">
    <property type="protein sequence ID" value="KHD06712.1"/>
    <property type="molecule type" value="Genomic_DNA"/>
</dbReference>
<comment type="caution">
    <text evidence="1">The sequence shown here is derived from an EMBL/GenBank/DDBJ whole genome shotgun (WGS) entry which is preliminary data.</text>
</comment>
<organism evidence="1 2">
    <name type="scientific">Candidatus Thiomargarita nelsonii</name>
    <dbReference type="NCBI Taxonomy" id="1003181"/>
    <lineage>
        <taxon>Bacteria</taxon>
        <taxon>Pseudomonadati</taxon>
        <taxon>Pseudomonadota</taxon>
        <taxon>Gammaproteobacteria</taxon>
        <taxon>Thiotrichales</taxon>
        <taxon>Thiotrichaceae</taxon>
        <taxon>Thiomargarita</taxon>
    </lineage>
</organism>
<gene>
    <name evidence="1" type="ORF">PN36_06725</name>
</gene>
<reference evidence="1 2" key="1">
    <citation type="journal article" date="2016" name="Front. Microbiol.">
        <title>Single-Cell (Meta-)Genomics of a Dimorphic Candidatus Thiomargarita nelsonii Reveals Genomic Plasticity.</title>
        <authorList>
            <person name="Flood B.E."/>
            <person name="Fliss P."/>
            <person name="Jones D.S."/>
            <person name="Dick G.J."/>
            <person name="Jain S."/>
            <person name="Kaster A.K."/>
            <person name="Winkel M."/>
            <person name="Mussmann M."/>
            <person name="Bailey J."/>
        </authorList>
    </citation>
    <scope>NUCLEOTIDE SEQUENCE [LARGE SCALE GENOMIC DNA]</scope>
    <source>
        <strain evidence="1">Hydrate Ridge</strain>
    </source>
</reference>
<protein>
    <recommendedName>
        <fullName evidence="3">DUF4258 domain-containing protein</fullName>
    </recommendedName>
</protein>
<evidence type="ECO:0000313" key="1">
    <source>
        <dbReference type="EMBL" id="KHD06712.1"/>
    </source>
</evidence>
<keyword evidence="2" id="KW-1185">Reference proteome</keyword>
<dbReference type="AlphaFoldDB" id="A0A0A6P8L6"/>
<proteinExistence type="predicted"/>
<evidence type="ECO:0000313" key="2">
    <source>
        <dbReference type="Proteomes" id="UP000030428"/>
    </source>
</evidence>
<name>A0A0A6P8L6_9GAMM</name>
<accession>A0A0A6P8L6</accession>
<evidence type="ECO:0008006" key="3">
    <source>
        <dbReference type="Google" id="ProtNLM"/>
    </source>
</evidence>
<sequence>MKMPKKNFTASHLIKYIEFDNGKKLYLIKHSEDAIVRRNISEDDIIDTFLNSDMVVPNKDYENARNYIKHFGNKKLKIGVKDDAEPYILITAFMQ</sequence>
<dbReference type="Proteomes" id="UP000030428">
    <property type="component" value="Unassembled WGS sequence"/>
</dbReference>